<accession>A0A2H3DHV2</accession>
<gene>
    <name evidence="1" type="ORF">ARMGADRAFT_926892</name>
</gene>
<dbReference type="InParanoid" id="A0A2H3DHV2"/>
<proteinExistence type="predicted"/>
<dbReference type="EMBL" id="KZ293653">
    <property type="protein sequence ID" value="PBK94789.1"/>
    <property type="molecule type" value="Genomic_DNA"/>
</dbReference>
<evidence type="ECO:0000313" key="2">
    <source>
        <dbReference type="Proteomes" id="UP000217790"/>
    </source>
</evidence>
<evidence type="ECO:0000313" key="1">
    <source>
        <dbReference type="EMBL" id="PBK94789.1"/>
    </source>
</evidence>
<sequence length="63" mass="6749">MCIICKSLNVSSIWVCTHPSPSSHFMIFSDSSAVGAFASAGIGFFNVPSAYFNRARSCRIAVT</sequence>
<protein>
    <submittedName>
        <fullName evidence="1">Uncharacterized protein</fullName>
    </submittedName>
</protein>
<reference evidence="2" key="1">
    <citation type="journal article" date="2017" name="Nat. Ecol. Evol.">
        <title>Genome expansion and lineage-specific genetic innovations in the forest pathogenic fungi Armillaria.</title>
        <authorList>
            <person name="Sipos G."/>
            <person name="Prasanna A.N."/>
            <person name="Walter M.C."/>
            <person name="O'Connor E."/>
            <person name="Balint B."/>
            <person name="Krizsan K."/>
            <person name="Kiss B."/>
            <person name="Hess J."/>
            <person name="Varga T."/>
            <person name="Slot J."/>
            <person name="Riley R."/>
            <person name="Boka B."/>
            <person name="Rigling D."/>
            <person name="Barry K."/>
            <person name="Lee J."/>
            <person name="Mihaltcheva S."/>
            <person name="LaButti K."/>
            <person name="Lipzen A."/>
            <person name="Waldron R."/>
            <person name="Moloney N.M."/>
            <person name="Sperisen C."/>
            <person name="Kredics L."/>
            <person name="Vagvoelgyi C."/>
            <person name="Patrignani A."/>
            <person name="Fitzpatrick D."/>
            <person name="Nagy I."/>
            <person name="Doyle S."/>
            <person name="Anderson J.B."/>
            <person name="Grigoriev I.V."/>
            <person name="Gueldener U."/>
            <person name="Muensterkoetter M."/>
            <person name="Nagy L.G."/>
        </authorList>
    </citation>
    <scope>NUCLEOTIDE SEQUENCE [LARGE SCALE GENOMIC DNA]</scope>
    <source>
        <strain evidence="2">Ar21-2</strain>
    </source>
</reference>
<dbReference type="Proteomes" id="UP000217790">
    <property type="component" value="Unassembled WGS sequence"/>
</dbReference>
<name>A0A2H3DHV2_ARMGA</name>
<dbReference type="AlphaFoldDB" id="A0A2H3DHV2"/>
<keyword evidence="2" id="KW-1185">Reference proteome</keyword>
<organism evidence="1 2">
    <name type="scientific">Armillaria gallica</name>
    <name type="common">Bulbous honey fungus</name>
    <name type="synonym">Armillaria bulbosa</name>
    <dbReference type="NCBI Taxonomy" id="47427"/>
    <lineage>
        <taxon>Eukaryota</taxon>
        <taxon>Fungi</taxon>
        <taxon>Dikarya</taxon>
        <taxon>Basidiomycota</taxon>
        <taxon>Agaricomycotina</taxon>
        <taxon>Agaricomycetes</taxon>
        <taxon>Agaricomycetidae</taxon>
        <taxon>Agaricales</taxon>
        <taxon>Marasmiineae</taxon>
        <taxon>Physalacriaceae</taxon>
        <taxon>Armillaria</taxon>
    </lineage>
</organism>